<dbReference type="PANTHER" id="PTHR34779">
    <property type="entry name" value="OS09G0542900 PROTEIN"/>
    <property type="match status" value="1"/>
</dbReference>
<evidence type="ECO:0008006" key="4">
    <source>
        <dbReference type="Google" id="ProtNLM"/>
    </source>
</evidence>
<dbReference type="AlphaFoldDB" id="A0A022R8X2"/>
<evidence type="ECO:0000256" key="1">
    <source>
        <dbReference type="SAM" id="MobiDB-lite"/>
    </source>
</evidence>
<dbReference type="InterPro" id="IPR038796">
    <property type="entry name" value="At1g76070-like"/>
</dbReference>
<dbReference type="EMBL" id="KI630592">
    <property type="protein sequence ID" value="EYU36812.1"/>
    <property type="molecule type" value="Genomic_DNA"/>
</dbReference>
<dbReference type="STRING" id="4155.A0A022R8X2"/>
<accession>A0A022R8X2</accession>
<evidence type="ECO:0000313" key="2">
    <source>
        <dbReference type="EMBL" id="EYU36812.1"/>
    </source>
</evidence>
<organism evidence="2 3">
    <name type="scientific">Erythranthe guttata</name>
    <name type="common">Yellow monkey flower</name>
    <name type="synonym">Mimulus guttatus</name>
    <dbReference type="NCBI Taxonomy" id="4155"/>
    <lineage>
        <taxon>Eukaryota</taxon>
        <taxon>Viridiplantae</taxon>
        <taxon>Streptophyta</taxon>
        <taxon>Embryophyta</taxon>
        <taxon>Tracheophyta</taxon>
        <taxon>Spermatophyta</taxon>
        <taxon>Magnoliopsida</taxon>
        <taxon>eudicotyledons</taxon>
        <taxon>Gunneridae</taxon>
        <taxon>Pentapetalae</taxon>
        <taxon>asterids</taxon>
        <taxon>lamiids</taxon>
        <taxon>Lamiales</taxon>
        <taxon>Phrymaceae</taxon>
        <taxon>Erythranthe</taxon>
    </lineage>
</organism>
<proteinExistence type="predicted"/>
<feature type="region of interest" description="Disordered" evidence="1">
    <location>
        <begin position="1"/>
        <end position="31"/>
    </location>
</feature>
<dbReference type="Proteomes" id="UP000030748">
    <property type="component" value="Unassembled WGS sequence"/>
</dbReference>
<dbReference type="PANTHER" id="PTHR34779:SF1">
    <property type="entry name" value="OS09G0542900 PROTEIN"/>
    <property type="match status" value="1"/>
</dbReference>
<feature type="compositionally biased region" description="Basic residues" evidence="1">
    <location>
        <begin position="1"/>
        <end position="23"/>
    </location>
</feature>
<sequence>MGQIKHKSKKSKSNKISKQKHVSLPKEFKPAETRKIRAAAAVPAAEKKESGIKKLFGAGRKSDASIDYKRPPISETAPSLNQMRKFASSRDTFANFDWTTAQIAPEEEDRGFYSDDSDDDVIIPFSAPILMAGAGGGVFGLDLEPRKEINLWKRRTMAQPKPIIM</sequence>
<protein>
    <recommendedName>
        <fullName evidence="4">Syringolide-induced protein 14-1-1</fullName>
    </recommendedName>
</protein>
<gene>
    <name evidence="2" type="ORF">MIMGU_mgv1a015184mg</name>
</gene>
<dbReference type="eggNOG" id="ENOG502RXP4">
    <property type="taxonomic scope" value="Eukaryota"/>
</dbReference>
<reference evidence="2 3" key="1">
    <citation type="journal article" date="2013" name="Proc. Natl. Acad. Sci. U.S.A.">
        <title>Fine-scale variation in meiotic recombination in Mimulus inferred from population shotgun sequencing.</title>
        <authorList>
            <person name="Hellsten U."/>
            <person name="Wright K.M."/>
            <person name="Jenkins J."/>
            <person name="Shu S."/>
            <person name="Yuan Y."/>
            <person name="Wessler S.R."/>
            <person name="Schmutz J."/>
            <person name="Willis J.H."/>
            <person name="Rokhsar D.S."/>
        </authorList>
    </citation>
    <scope>NUCLEOTIDE SEQUENCE [LARGE SCALE GENOMIC DNA]</scope>
    <source>
        <strain evidence="3">cv. DUN x IM62</strain>
    </source>
</reference>
<name>A0A022R8X2_ERYGU</name>
<evidence type="ECO:0000313" key="3">
    <source>
        <dbReference type="Proteomes" id="UP000030748"/>
    </source>
</evidence>
<keyword evidence="3" id="KW-1185">Reference proteome</keyword>